<dbReference type="InterPro" id="IPR004101">
    <property type="entry name" value="Mur_ligase_C"/>
</dbReference>
<organism evidence="16 17">
    <name type="scientific">Bacteroides stercorirosoris</name>
    <dbReference type="NCBI Taxonomy" id="871324"/>
    <lineage>
        <taxon>Bacteria</taxon>
        <taxon>Pseudomonadati</taxon>
        <taxon>Bacteroidota</taxon>
        <taxon>Bacteroidia</taxon>
        <taxon>Bacteroidales</taxon>
        <taxon>Bacteroidaceae</taxon>
        <taxon>Bacteroides</taxon>
    </lineage>
</organism>
<keyword evidence="3 10" id="KW-0132">Cell division</keyword>
<reference evidence="17" key="2">
    <citation type="submission" date="2016-11" db="EMBL/GenBank/DDBJ databases">
        <authorList>
            <person name="Varghese N."/>
            <person name="Submissions S."/>
        </authorList>
    </citation>
    <scope>NUCLEOTIDE SEQUENCE [LARGE SCALE GENOMIC DNA]</scope>
    <source>
        <strain evidence="17">DSM 26884</strain>
    </source>
</reference>
<dbReference type="EC" id="6.3.2.10" evidence="10 11"/>
<evidence type="ECO:0000256" key="9">
    <source>
        <dbReference type="ARBA" id="ARBA00023316"/>
    </source>
</evidence>
<evidence type="ECO:0000313" key="17">
    <source>
        <dbReference type="Proteomes" id="UP000184192"/>
    </source>
</evidence>
<evidence type="ECO:0000259" key="13">
    <source>
        <dbReference type="Pfam" id="PF02875"/>
    </source>
</evidence>
<dbReference type="GO" id="GO:0005524">
    <property type="term" value="F:ATP binding"/>
    <property type="evidence" value="ECO:0007669"/>
    <property type="project" value="UniProtKB-UniRule"/>
</dbReference>
<dbReference type="RefSeq" id="WP_025834605.1">
    <property type="nucleotide sequence ID" value="NZ_CABMFG010000002.1"/>
</dbReference>
<dbReference type="InterPro" id="IPR035911">
    <property type="entry name" value="MurE/MurF_N"/>
</dbReference>
<dbReference type="Proteomes" id="UP000286075">
    <property type="component" value="Unassembled WGS sequence"/>
</dbReference>
<dbReference type="Gene3D" id="3.40.1190.10">
    <property type="entry name" value="Mur-like, catalytic domain"/>
    <property type="match status" value="1"/>
</dbReference>
<comment type="pathway">
    <text evidence="10 11">Cell wall biogenesis; peptidoglycan biosynthesis.</text>
</comment>
<comment type="catalytic activity">
    <reaction evidence="10 11">
        <text>D-alanyl-D-alanine + UDP-N-acetyl-alpha-D-muramoyl-L-alanyl-gamma-D-glutamyl-meso-2,6-diaminopimelate + ATP = UDP-N-acetyl-alpha-D-muramoyl-L-alanyl-gamma-D-glutamyl-meso-2,6-diaminopimeloyl-D-alanyl-D-alanine + ADP + phosphate + H(+)</text>
        <dbReference type="Rhea" id="RHEA:28374"/>
        <dbReference type="ChEBI" id="CHEBI:15378"/>
        <dbReference type="ChEBI" id="CHEBI:30616"/>
        <dbReference type="ChEBI" id="CHEBI:43474"/>
        <dbReference type="ChEBI" id="CHEBI:57822"/>
        <dbReference type="ChEBI" id="CHEBI:61386"/>
        <dbReference type="ChEBI" id="CHEBI:83905"/>
        <dbReference type="ChEBI" id="CHEBI:456216"/>
        <dbReference type="EC" id="6.3.2.10"/>
    </reaction>
</comment>
<dbReference type="Proteomes" id="UP000184192">
    <property type="component" value="Unassembled WGS sequence"/>
</dbReference>
<keyword evidence="1 10" id="KW-0963">Cytoplasm</keyword>
<feature type="domain" description="Mur ligase C-terminal" evidence="13">
    <location>
        <begin position="307"/>
        <end position="420"/>
    </location>
</feature>
<evidence type="ECO:0000256" key="6">
    <source>
        <dbReference type="ARBA" id="ARBA00022960"/>
    </source>
</evidence>
<dbReference type="GO" id="GO:0051301">
    <property type="term" value="P:cell division"/>
    <property type="evidence" value="ECO:0007669"/>
    <property type="project" value="UniProtKB-KW"/>
</dbReference>
<keyword evidence="17" id="KW-1185">Reference proteome</keyword>
<reference evidence="16" key="1">
    <citation type="submission" date="2016-11" db="EMBL/GenBank/DDBJ databases">
        <authorList>
            <person name="Jaros S."/>
            <person name="Januszkiewicz K."/>
            <person name="Wedrychowicz H."/>
        </authorList>
    </citation>
    <scope>NUCLEOTIDE SEQUENCE [LARGE SCALE GENOMIC DNA]</scope>
    <source>
        <strain evidence="16">DSM 26884</strain>
    </source>
</reference>
<dbReference type="SUPFAM" id="SSF53623">
    <property type="entry name" value="MurD-like peptide ligases, catalytic domain"/>
    <property type="match status" value="1"/>
</dbReference>
<dbReference type="EMBL" id="FQZN01000009">
    <property type="protein sequence ID" value="SHI83631.1"/>
    <property type="molecule type" value="Genomic_DNA"/>
</dbReference>
<evidence type="ECO:0000256" key="5">
    <source>
        <dbReference type="ARBA" id="ARBA00022840"/>
    </source>
</evidence>
<dbReference type="GO" id="GO:0071555">
    <property type="term" value="P:cell wall organization"/>
    <property type="evidence" value="ECO:0007669"/>
    <property type="project" value="UniProtKB-KW"/>
</dbReference>
<dbReference type="AlphaFoldDB" id="A0A1M6EDX7"/>
<name>A0A1M6EDX7_9BACE</name>
<dbReference type="GO" id="GO:0047480">
    <property type="term" value="F:UDP-N-acetylmuramoyl-tripeptide-D-alanyl-D-alanine ligase activity"/>
    <property type="evidence" value="ECO:0007669"/>
    <property type="project" value="UniProtKB-UniRule"/>
</dbReference>
<dbReference type="PANTHER" id="PTHR43024:SF1">
    <property type="entry name" value="UDP-N-ACETYLMURAMOYL-TRIPEPTIDE--D-ALANYL-D-ALANINE LIGASE"/>
    <property type="match status" value="1"/>
</dbReference>
<keyword evidence="4 10" id="KW-0547">Nucleotide-binding</keyword>
<keyword evidence="5 10" id="KW-0067">ATP-binding</keyword>
<dbReference type="EMBL" id="QSCF01000002">
    <property type="protein sequence ID" value="RGX80837.1"/>
    <property type="molecule type" value="Genomic_DNA"/>
</dbReference>
<dbReference type="SUPFAM" id="SSF63418">
    <property type="entry name" value="MurE/MurF N-terminal domain"/>
    <property type="match status" value="1"/>
</dbReference>
<dbReference type="GO" id="GO:0005737">
    <property type="term" value="C:cytoplasm"/>
    <property type="evidence" value="ECO:0007669"/>
    <property type="project" value="UniProtKB-SubCell"/>
</dbReference>
<keyword evidence="6 10" id="KW-0133">Cell shape</keyword>
<evidence type="ECO:0000256" key="10">
    <source>
        <dbReference type="HAMAP-Rule" id="MF_02019"/>
    </source>
</evidence>
<feature type="domain" description="Mur ligase N-terminal catalytic" evidence="12">
    <location>
        <begin position="14"/>
        <end position="86"/>
    </location>
</feature>
<evidence type="ECO:0000259" key="12">
    <source>
        <dbReference type="Pfam" id="PF01225"/>
    </source>
</evidence>
<dbReference type="HAMAP" id="MF_02019">
    <property type="entry name" value="MurF"/>
    <property type="match status" value="1"/>
</dbReference>
<dbReference type="Pfam" id="PF01225">
    <property type="entry name" value="Mur_ligase"/>
    <property type="match status" value="1"/>
</dbReference>
<evidence type="ECO:0000256" key="7">
    <source>
        <dbReference type="ARBA" id="ARBA00022984"/>
    </source>
</evidence>
<dbReference type="InterPro" id="IPR005863">
    <property type="entry name" value="UDP-N-AcMur_synth"/>
</dbReference>
<dbReference type="InterPro" id="IPR000713">
    <property type="entry name" value="Mur_ligase_N"/>
</dbReference>
<gene>
    <name evidence="10 15" type="primary">murF</name>
    <name evidence="15" type="ORF">DXA68_02620</name>
    <name evidence="16" type="ORF">SAMN05444350_10955</name>
</gene>
<proteinExistence type="inferred from homology"/>
<dbReference type="SUPFAM" id="SSF53244">
    <property type="entry name" value="MurD-like peptide ligases, peptide-binding domain"/>
    <property type="match status" value="1"/>
</dbReference>
<feature type="domain" description="Mur ligase central" evidence="14">
    <location>
        <begin position="97"/>
        <end position="283"/>
    </location>
</feature>
<dbReference type="GO" id="GO:0008360">
    <property type="term" value="P:regulation of cell shape"/>
    <property type="evidence" value="ECO:0007669"/>
    <property type="project" value="UniProtKB-KW"/>
</dbReference>
<dbReference type="NCBIfam" id="TIGR01143">
    <property type="entry name" value="murF"/>
    <property type="match status" value="1"/>
</dbReference>
<comment type="function">
    <text evidence="10 11">Involved in cell wall formation. Catalyzes the final step in the synthesis of UDP-N-acetylmuramoyl-pentapeptide, the precursor of murein.</text>
</comment>
<dbReference type="InterPro" id="IPR036615">
    <property type="entry name" value="Mur_ligase_C_dom_sf"/>
</dbReference>
<dbReference type="InterPro" id="IPR013221">
    <property type="entry name" value="Mur_ligase_cen"/>
</dbReference>
<dbReference type="Pfam" id="PF02875">
    <property type="entry name" value="Mur_ligase_C"/>
    <property type="match status" value="1"/>
</dbReference>
<evidence type="ECO:0000256" key="11">
    <source>
        <dbReference type="RuleBase" id="RU004136"/>
    </source>
</evidence>
<dbReference type="GeneID" id="92711882"/>
<keyword evidence="8 10" id="KW-0131">Cell cycle</keyword>
<keyword evidence="7 10" id="KW-0573">Peptidoglycan synthesis</keyword>
<dbReference type="eggNOG" id="COG0770">
    <property type="taxonomic scope" value="Bacteria"/>
</dbReference>
<dbReference type="UniPathway" id="UPA00219"/>
<evidence type="ECO:0000313" key="15">
    <source>
        <dbReference type="EMBL" id="RGX80837.1"/>
    </source>
</evidence>
<protein>
    <recommendedName>
        <fullName evidence="10 11">UDP-N-acetylmuramoyl-tripeptide--D-alanyl-D-alanine ligase</fullName>
        <ecNumber evidence="10 11">6.3.2.10</ecNumber>
    </recommendedName>
    <alternativeName>
        <fullName evidence="10">D-alanyl-D-alanine-adding enzyme</fullName>
    </alternativeName>
</protein>
<dbReference type="OrthoDB" id="9801978at2"/>
<comment type="similarity">
    <text evidence="10">Belongs to the MurCDEF family. MurF subfamily.</text>
</comment>
<evidence type="ECO:0000256" key="4">
    <source>
        <dbReference type="ARBA" id="ARBA00022741"/>
    </source>
</evidence>
<evidence type="ECO:0000256" key="2">
    <source>
        <dbReference type="ARBA" id="ARBA00022598"/>
    </source>
</evidence>
<evidence type="ECO:0000259" key="14">
    <source>
        <dbReference type="Pfam" id="PF08245"/>
    </source>
</evidence>
<evidence type="ECO:0000256" key="3">
    <source>
        <dbReference type="ARBA" id="ARBA00022618"/>
    </source>
</evidence>
<accession>A0A1M6EDX7</accession>
<dbReference type="Pfam" id="PF08245">
    <property type="entry name" value="Mur_ligase_M"/>
    <property type="match status" value="1"/>
</dbReference>
<evidence type="ECO:0000256" key="1">
    <source>
        <dbReference type="ARBA" id="ARBA00022490"/>
    </source>
</evidence>
<evidence type="ECO:0000313" key="18">
    <source>
        <dbReference type="Proteomes" id="UP000286075"/>
    </source>
</evidence>
<dbReference type="Gene3D" id="3.90.190.20">
    <property type="entry name" value="Mur ligase, C-terminal domain"/>
    <property type="match status" value="1"/>
</dbReference>
<keyword evidence="9 10" id="KW-0961">Cell wall biogenesis/degradation</keyword>
<dbReference type="Gene3D" id="3.40.1390.10">
    <property type="entry name" value="MurE/MurF, N-terminal domain"/>
    <property type="match status" value="1"/>
</dbReference>
<evidence type="ECO:0000256" key="8">
    <source>
        <dbReference type="ARBA" id="ARBA00023306"/>
    </source>
</evidence>
<reference evidence="15 18" key="3">
    <citation type="submission" date="2018-08" db="EMBL/GenBank/DDBJ databases">
        <title>A genome reference for cultivated species of the human gut microbiota.</title>
        <authorList>
            <person name="Zou Y."/>
            <person name="Xue W."/>
            <person name="Luo G."/>
        </authorList>
    </citation>
    <scope>NUCLEOTIDE SEQUENCE [LARGE SCALE GENOMIC DNA]</scope>
    <source>
        <strain evidence="15 18">OF03-9BH</strain>
    </source>
</reference>
<dbReference type="PANTHER" id="PTHR43024">
    <property type="entry name" value="UDP-N-ACETYLMURAMOYL-TRIPEPTIDE--D-ALANYL-D-ALANINE LIGASE"/>
    <property type="match status" value="1"/>
</dbReference>
<dbReference type="GO" id="GO:0009252">
    <property type="term" value="P:peptidoglycan biosynthetic process"/>
    <property type="evidence" value="ECO:0007669"/>
    <property type="project" value="UniProtKB-UniRule"/>
</dbReference>
<keyword evidence="2 10" id="KW-0436">Ligase</keyword>
<sequence length="432" mass="47364">MDITALYKIFQECSSVTTDSRNCPKGSLFIALKGDNFNGNAFAAKALEAGSAYVVADEAEHVPAGDSRYILVDNCLHALQQLANYHRRQLGTRLIGITGTNGKTTTKELMAAVLSQTYNILYTLGNLNNHIGVPLTLLRLKPEHELGIIEMGASHPGDIKELVDIAEPDYGIITNVGKAHLEGFGSFEGVIRTKGELYDYLRERGNSTIFIHHDNAYLKEIAGGLNQIPYGSKDGLYISGHVTGNSPYLAFEWKADKEGECHEVQTQLIGEYNFPNALAAITIGRFFGVEPEKIDAALAAYTPQNNRSQLKQTADNTLIIDAYNANPTSMQASLANFHNMKVENKMLILGDMRELGKDGPEEHQKIADFLTECGFEDVMLVGEQFAAARHSFPTYPDAAAVIEVLKQSKPHGKTILIKGSNGIRLNTVIDYL</sequence>
<dbReference type="InterPro" id="IPR036565">
    <property type="entry name" value="Mur-like_cat_sf"/>
</dbReference>
<feature type="binding site" evidence="10">
    <location>
        <begin position="99"/>
        <end position="105"/>
    </location>
    <ligand>
        <name>ATP</name>
        <dbReference type="ChEBI" id="CHEBI:30616"/>
    </ligand>
</feature>
<comment type="subcellular location">
    <subcellularLocation>
        <location evidence="10 11">Cytoplasm</location>
    </subcellularLocation>
</comment>
<dbReference type="InterPro" id="IPR051046">
    <property type="entry name" value="MurCDEF_CellWall_CoF430Synth"/>
</dbReference>
<evidence type="ECO:0000313" key="16">
    <source>
        <dbReference type="EMBL" id="SHI83631.1"/>
    </source>
</evidence>